<evidence type="ECO:0000313" key="1">
    <source>
        <dbReference type="EMBL" id="WZB90426.1"/>
    </source>
</evidence>
<keyword evidence="2" id="KW-1185">Reference proteome</keyword>
<accession>A0ABZ2UYD0</accession>
<protein>
    <submittedName>
        <fullName evidence="1">Uncharacterized protein</fullName>
    </submittedName>
</protein>
<keyword evidence="1" id="KW-0614">Plasmid</keyword>
<name>A0ABZ2UYD0_9CYAN</name>
<sequence length="224" mass="26238">MSTYLNNYRKKTSYNFQKVKAFQYRGVNFKSQLEARWAAYFDLLDLDWEYTPHCQEGFTGWFPKFKVGLRFVRNVTNEWLYLDFYCEVEPIDVSSKFPSGIAKKIMCAHPFNHEFVDLSELCSEFLPGQAVITECPYDRTIILGNSPIFPWTENCYITKFKTVSQIETLCDPQPPIENPGYFSGWYSIGLQRDARLWCTSLLGVSSQEETQKLWEQALDIIHHV</sequence>
<geneLocation type="plasmid" evidence="1 2">
    <name>unnamed</name>
</geneLocation>
<reference evidence="1 2" key="1">
    <citation type="submission" date="2024-04" db="EMBL/GenBank/DDBJ databases">
        <title>Okeanomitos corallinicola gen. &amp; sp. nov. (Nostocales, Cyanobacteria), a new toxic marine heterocyst-forming cyanobacterium from a coral reef.</title>
        <authorList>
            <person name="Li H."/>
            <person name="Li R."/>
            <person name="Kang J."/>
            <person name="Hii K.S."/>
            <person name="Mohamed H.F."/>
            <person name="Xu X."/>
            <person name="Luo Z."/>
        </authorList>
    </citation>
    <scope>NUCLEOTIDE SEQUENCE [LARGE SCALE GENOMIC DNA]</scope>
    <source>
        <strain evidence="1 2">TIOX110</strain>
        <plasmid evidence="1 2">unnamed</plasmid>
    </source>
</reference>
<organism evidence="1 2">
    <name type="scientific">Okeanomitos corallinicola TIOX110</name>
    <dbReference type="NCBI Taxonomy" id="3133117"/>
    <lineage>
        <taxon>Bacteria</taxon>
        <taxon>Bacillati</taxon>
        <taxon>Cyanobacteriota</taxon>
        <taxon>Cyanophyceae</taxon>
        <taxon>Nostocales</taxon>
        <taxon>Aphanizomenonaceae</taxon>
        <taxon>Okeanomitos</taxon>
    </lineage>
</organism>
<dbReference type="RefSeq" id="WP_353933316.1">
    <property type="nucleotide sequence ID" value="NZ_CP150887.1"/>
</dbReference>
<proteinExistence type="predicted"/>
<evidence type="ECO:0000313" key="2">
    <source>
        <dbReference type="Proteomes" id="UP001483337"/>
    </source>
</evidence>
<gene>
    <name evidence="1" type="ORF">WJM97_22760</name>
</gene>
<dbReference type="EMBL" id="CP150887">
    <property type="protein sequence ID" value="WZB90426.1"/>
    <property type="molecule type" value="Genomic_DNA"/>
</dbReference>
<dbReference type="Proteomes" id="UP001483337">
    <property type="component" value="Plasmid unnamed"/>
</dbReference>